<accession>A0A255GNM3</accession>
<sequence>MTRREIVLAEEDPRAGYPLLTSSVVPRPIAWVSTVSAAGVVNLAPHSFFTVASRRPAMVQFTSNGVKDSLTNVRETGEFVVNFVSEELAGAANATSATFPADVDEFAEVGLTTEPARLVAPPRVAASPIAIECRLHRIVEVGDSFLVIGEVLCVAIEESVLDPDAKRPRPAYQKLNPVARLGGPDEWAAPGDLFRLTRPD</sequence>
<comment type="similarity">
    <text evidence="4">Belongs to the flavoredoxin family.</text>
</comment>
<dbReference type="Pfam" id="PF01613">
    <property type="entry name" value="Flavin_Reduct"/>
    <property type="match status" value="1"/>
</dbReference>
<dbReference type="Proteomes" id="UP000215896">
    <property type="component" value="Unassembled WGS sequence"/>
</dbReference>
<evidence type="ECO:0000256" key="2">
    <source>
        <dbReference type="ARBA" id="ARBA00022630"/>
    </source>
</evidence>
<dbReference type="Gene3D" id="2.30.110.10">
    <property type="entry name" value="Electron Transport, Fmn-binding Protein, Chain A"/>
    <property type="match status" value="1"/>
</dbReference>
<dbReference type="EMBL" id="NMVO01000001">
    <property type="protein sequence ID" value="OYO17420.1"/>
    <property type="molecule type" value="Genomic_DNA"/>
</dbReference>
<dbReference type="GO" id="GO:0016646">
    <property type="term" value="F:oxidoreductase activity, acting on the CH-NH group of donors, NAD or NADP as acceptor"/>
    <property type="evidence" value="ECO:0007669"/>
    <property type="project" value="UniProtKB-ARBA"/>
</dbReference>
<dbReference type="GO" id="GO:0010181">
    <property type="term" value="F:FMN binding"/>
    <property type="evidence" value="ECO:0007669"/>
    <property type="project" value="InterPro"/>
</dbReference>
<keyword evidence="3" id="KW-0288">FMN</keyword>
<accession>A0A4R6LPT7</accession>
<name>A0A255GNM3_9ACTN</name>
<evidence type="ECO:0000259" key="5">
    <source>
        <dbReference type="SMART" id="SM00903"/>
    </source>
</evidence>
<gene>
    <name evidence="6" type="ORF">CGZ94_00475</name>
</gene>
<dbReference type="AlphaFoldDB" id="A0A255GNM3"/>
<keyword evidence="2" id="KW-0285">Flavoprotein</keyword>
<dbReference type="SMART" id="SM00903">
    <property type="entry name" value="Flavin_Reduct"/>
    <property type="match status" value="1"/>
</dbReference>
<organism evidence="6 7">
    <name type="scientific">Enemella evansiae</name>
    <dbReference type="NCBI Taxonomy" id="2016499"/>
    <lineage>
        <taxon>Bacteria</taxon>
        <taxon>Bacillati</taxon>
        <taxon>Actinomycetota</taxon>
        <taxon>Actinomycetes</taxon>
        <taxon>Propionibacteriales</taxon>
        <taxon>Propionibacteriaceae</taxon>
        <taxon>Enemella</taxon>
    </lineage>
</organism>
<evidence type="ECO:0000256" key="4">
    <source>
        <dbReference type="ARBA" id="ARBA00038054"/>
    </source>
</evidence>
<protein>
    <submittedName>
        <fullName evidence="6">Flavin reductase</fullName>
    </submittedName>
</protein>
<feature type="domain" description="Flavin reductase like" evidence="5">
    <location>
        <begin position="22"/>
        <end position="173"/>
    </location>
</feature>
<dbReference type="InterPro" id="IPR002563">
    <property type="entry name" value="Flavin_Rdtase-like_dom"/>
</dbReference>
<dbReference type="PANTHER" id="PTHR33798">
    <property type="entry name" value="FLAVOPROTEIN OXYGENASE"/>
    <property type="match status" value="1"/>
</dbReference>
<dbReference type="InterPro" id="IPR012349">
    <property type="entry name" value="Split_barrel_FMN-bd"/>
</dbReference>
<evidence type="ECO:0000256" key="1">
    <source>
        <dbReference type="ARBA" id="ARBA00001917"/>
    </source>
</evidence>
<reference evidence="6 7" key="1">
    <citation type="submission" date="2017-07" db="EMBL/GenBank/DDBJ databases">
        <title>Draft whole genome sequences of clinical Proprionibacteriaceae strains.</title>
        <authorList>
            <person name="Bernier A.-M."/>
            <person name="Bernard K."/>
            <person name="Domingo M.-C."/>
        </authorList>
    </citation>
    <scope>NUCLEOTIDE SEQUENCE [LARGE SCALE GENOMIC DNA]</scope>
    <source>
        <strain evidence="6 7">NML 030167</strain>
    </source>
</reference>
<comment type="cofactor">
    <cofactor evidence="1">
        <name>FMN</name>
        <dbReference type="ChEBI" id="CHEBI:58210"/>
    </cofactor>
</comment>
<dbReference type="OrthoDB" id="9794638at2"/>
<evidence type="ECO:0000313" key="6">
    <source>
        <dbReference type="EMBL" id="OYO17420.1"/>
    </source>
</evidence>
<keyword evidence="7" id="KW-1185">Reference proteome</keyword>
<dbReference type="RefSeq" id="WP_094404284.1">
    <property type="nucleotide sequence ID" value="NZ_NMVN01000011.1"/>
</dbReference>
<dbReference type="PANTHER" id="PTHR33798:SF5">
    <property type="entry name" value="FLAVIN REDUCTASE LIKE DOMAIN-CONTAINING PROTEIN"/>
    <property type="match status" value="1"/>
</dbReference>
<evidence type="ECO:0000313" key="7">
    <source>
        <dbReference type="Proteomes" id="UP000215896"/>
    </source>
</evidence>
<dbReference type="SUPFAM" id="SSF50475">
    <property type="entry name" value="FMN-binding split barrel"/>
    <property type="match status" value="1"/>
</dbReference>
<proteinExistence type="inferred from homology"/>
<evidence type="ECO:0000256" key="3">
    <source>
        <dbReference type="ARBA" id="ARBA00022643"/>
    </source>
</evidence>
<comment type="caution">
    <text evidence="6">The sequence shown here is derived from an EMBL/GenBank/DDBJ whole genome shotgun (WGS) entry which is preliminary data.</text>
</comment>